<evidence type="ECO:0000313" key="3">
    <source>
        <dbReference type="EMBL" id="GAA5512561.1"/>
    </source>
</evidence>
<keyword evidence="4" id="KW-1185">Reference proteome</keyword>
<dbReference type="RefSeq" id="WP_345462657.1">
    <property type="nucleotide sequence ID" value="NZ_BAABRP010000003.1"/>
</dbReference>
<dbReference type="InterPro" id="IPR011033">
    <property type="entry name" value="PRC_barrel-like_sf"/>
</dbReference>
<evidence type="ECO:0000259" key="2">
    <source>
        <dbReference type="Pfam" id="PF05239"/>
    </source>
</evidence>
<proteinExistence type="predicted"/>
<dbReference type="SUPFAM" id="SSF50346">
    <property type="entry name" value="PRC-barrel domain"/>
    <property type="match status" value="2"/>
</dbReference>
<feature type="region of interest" description="Disordered" evidence="1">
    <location>
        <begin position="542"/>
        <end position="577"/>
    </location>
</feature>
<name>A0ABP9W654_9DEIO</name>
<sequence>MIKGKELLGENIVAIDTGERVDSVRDLVFDHQANQVLGLLVDEGGWFRAARVVPFEAVRAFGEDAIMVDSAASVTTTREDGRLAEVLDSKVSLIGMTLLTTEGENLGKIADVFFDEHTGRVEGYEATGGVFSDLSSGRTYVPAPESVQIGEDAAIVPVSVATAMQEQQPGGLKGAFQSAGQSVSEAYQNAADSVKEGYGNIAEATKERQKEYVVGKTAGSDVALDDGGVLVHQGDVITQQQAERADQAGKLASLVAAATGGALSQTYGSVRERVQSGYEDLRGATAERQKEYVVGKTAAQDVTADVADGVQEVLVHQGETITAFQADRAEQAGRLGALVAAATGGAIEDRVQSLREQTTAPQEPTLEDTIGRRVKSDVRVSGGRLLAVQGQIVTPELAGRARQAGAEAALIAATIGSGATPTTAGASAALASGVSSVSEGASNLLDRAKSWFSDKRQEAEQALDQREQDMQEQRIRDALGRPVTRVILAPDDSIILNVGEIITHKAVDAARSGDVLDILLDSVSKEEATINPLVARPHETGSAALEGQPDISAAQADQPASGSGHIITDPNAPKTQG</sequence>
<organism evidence="3 4">
    <name type="scientific">Deinococcus carri</name>
    <dbReference type="NCBI Taxonomy" id="1211323"/>
    <lineage>
        <taxon>Bacteria</taxon>
        <taxon>Thermotogati</taxon>
        <taxon>Deinococcota</taxon>
        <taxon>Deinococci</taxon>
        <taxon>Deinococcales</taxon>
        <taxon>Deinococcaceae</taxon>
        <taxon>Deinococcus</taxon>
    </lineage>
</organism>
<dbReference type="EMBL" id="BAABRP010000003">
    <property type="protein sequence ID" value="GAA5512561.1"/>
    <property type="molecule type" value="Genomic_DNA"/>
</dbReference>
<gene>
    <name evidence="3" type="ORF">Dcar01_01277</name>
</gene>
<dbReference type="Gene3D" id="2.30.30.240">
    <property type="entry name" value="PRC-barrel domain"/>
    <property type="match status" value="2"/>
</dbReference>
<feature type="domain" description="PRC-barrel" evidence="2">
    <location>
        <begin position="2"/>
        <end position="71"/>
    </location>
</feature>
<evidence type="ECO:0000256" key="1">
    <source>
        <dbReference type="SAM" id="MobiDB-lite"/>
    </source>
</evidence>
<dbReference type="Pfam" id="PF05239">
    <property type="entry name" value="PRC"/>
    <property type="match status" value="2"/>
</dbReference>
<reference evidence="3 4" key="1">
    <citation type="submission" date="2024-02" db="EMBL/GenBank/DDBJ databases">
        <title>Deinococcus carri NBRC 110142.</title>
        <authorList>
            <person name="Ichikawa N."/>
            <person name="Katano-Makiyama Y."/>
            <person name="Hidaka K."/>
        </authorList>
    </citation>
    <scope>NUCLEOTIDE SEQUENCE [LARGE SCALE GENOMIC DNA]</scope>
    <source>
        <strain evidence="3 4">NBRC 110142</strain>
    </source>
</reference>
<feature type="domain" description="PRC-barrel" evidence="2">
    <location>
        <begin position="92"/>
        <end position="158"/>
    </location>
</feature>
<protein>
    <recommendedName>
        <fullName evidence="2">PRC-barrel domain-containing protein</fullName>
    </recommendedName>
</protein>
<comment type="caution">
    <text evidence="3">The sequence shown here is derived from an EMBL/GenBank/DDBJ whole genome shotgun (WGS) entry which is preliminary data.</text>
</comment>
<dbReference type="InterPro" id="IPR027275">
    <property type="entry name" value="PRC-brl_dom"/>
</dbReference>
<accession>A0ABP9W654</accession>
<evidence type="ECO:0000313" key="4">
    <source>
        <dbReference type="Proteomes" id="UP001401887"/>
    </source>
</evidence>
<dbReference type="Proteomes" id="UP001401887">
    <property type="component" value="Unassembled WGS sequence"/>
</dbReference>